<dbReference type="Gene3D" id="2.60.40.10">
    <property type="entry name" value="Immunoglobulins"/>
    <property type="match status" value="1"/>
</dbReference>
<organism evidence="2 3">
    <name type="scientific">Paenibacillus tyrfis</name>
    <dbReference type="NCBI Taxonomy" id="1501230"/>
    <lineage>
        <taxon>Bacteria</taxon>
        <taxon>Bacillati</taxon>
        <taxon>Bacillota</taxon>
        <taxon>Bacilli</taxon>
        <taxon>Bacillales</taxon>
        <taxon>Paenibacillaceae</taxon>
        <taxon>Paenibacillus</taxon>
    </lineage>
</organism>
<evidence type="ECO:0000259" key="1">
    <source>
        <dbReference type="Pfam" id="PF12245"/>
    </source>
</evidence>
<gene>
    <name evidence="2" type="ORF">ET33_02390</name>
</gene>
<dbReference type="Proteomes" id="UP000028123">
    <property type="component" value="Unassembled WGS sequence"/>
</dbReference>
<dbReference type="EMBL" id="JNVM01000010">
    <property type="protein sequence ID" value="KEQ25589.1"/>
    <property type="molecule type" value="Genomic_DNA"/>
</dbReference>
<accession>A0A081P4G6</accession>
<proteinExistence type="predicted"/>
<dbReference type="Gene3D" id="2.60.40.3760">
    <property type="match status" value="1"/>
</dbReference>
<reference evidence="2 3" key="1">
    <citation type="submission" date="2014-06" db="EMBL/GenBank/DDBJ databases">
        <title>Draft genome sequence of Paenibacillus sp. MSt1.</title>
        <authorList>
            <person name="Aw Y.K."/>
            <person name="Ong K.S."/>
            <person name="Gan H.M."/>
            <person name="Lee S.M."/>
        </authorList>
    </citation>
    <scope>NUCLEOTIDE SEQUENCE [LARGE SCALE GENOMIC DNA]</scope>
    <source>
        <strain evidence="2 3">MSt1</strain>
    </source>
</reference>
<protein>
    <recommendedName>
        <fullName evidence="1">Ig-like domain-containing protein</fullName>
    </recommendedName>
</protein>
<comment type="caution">
    <text evidence="2">The sequence shown here is derived from an EMBL/GenBank/DDBJ whole genome shotgun (WGS) entry which is preliminary data.</text>
</comment>
<dbReference type="InterPro" id="IPR013783">
    <property type="entry name" value="Ig-like_fold"/>
</dbReference>
<feature type="domain" description="Ig-like" evidence="1">
    <location>
        <begin position="303"/>
        <end position="375"/>
    </location>
</feature>
<evidence type="ECO:0000313" key="2">
    <source>
        <dbReference type="EMBL" id="KEQ25589.1"/>
    </source>
</evidence>
<sequence length="548" mass="60464">MPYIESTAYKDGFGDFYQGTFKGTAPDLYVGQKGTNNYFASMAFNNLSIPQWSRMVKVEIMLVGADYVDGKTSGNLIVGALKDIWNENETSFRPGAVYRPTRIDWSPIVPGVTYSFDVTELAQTELFRDFFDGGILIMGDVLISGDSPGLLKFRSRESGSPPIIRYTYESDTTPPTVGSLTGTQYLKIQPNNTFRVWAYNVTDSWSGVSIVRFPTAGPGSDFQWRDGVRDGSNNWYCDIPINAYGNNEGLYTTHVYTYDNAGNNGFVGAISTYVDRTPPTVASVQGFSYTNQTGGTRRVWIYGVADAVSGITSVEAHYVKTGMNWNGPYAAGQSGGDFYFDAPVYAGDGEYLVHFYLWDRAGNQSGPHEVRFFVDSQRANDPNVSVTYGETAANFTWLRFSDPTPSSGYARTLFYLGEWTGSAWVGGAPNLFNGTVVSTDINVIEKHVNNLKPGVRYRYTVTHYDKAGNESAYTYREFVTKKQIWAMQYKAGLAQLSLAIYDPNSGVLGSKALRIATPAGIGCFELVGTDVTMTNFRVQTPQGVRTIN</sequence>
<keyword evidence="3" id="KW-1185">Reference proteome</keyword>
<dbReference type="Pfam" id="PF12245">
    <property type="entry name" value="Big_3_2"/>
    <property type="match status" value="1"/>
</dbReference>
<dbReference type="InterPro" id="IPR022038">
    <property type="entry name" value="Ig-like_bact"/>
</dbReference>
<evidence type="ECO:0000313" key="3">
    <source>
        <dbReference type="Proteomes" id="UP000028123"/>
    </source>
</evidence>
<dbReference type="AlphaFoldDB" id="A0A081P4G6"/>
<dbReference type="RefSeq" id="WP_036681901.1">
    <property type="nucleotide sequence ID" value="NZ_JNVM01000010.1"/>
</dbReference>
<dbReference type="OrthoDB" id="1947745at2"/>
<name>A0A081P4G6_9BACL</name>